<dbReference type="PANTHER" id="PTHR43619">
    <property type="entry name" value="S-ADENOSYL-L-METHIONINE-DEPENDENT METHYLTRANSFERASE YKTD-RELATED"/>
    <property type="match status" value="1"/>
</dbReference>
<evidence type="ECO:0000256" key="2">
    <source>
        <dbReference type="ARBA" id="ARBA00022679"/>
    </source>
</evidence>
<evidence type="ECO:0000313" key="3">
    <source>
        <dbReference type="EMBL" id="SDX08766.1"/>
    </source>
</evidence>
<proteinExistence type="predicted"/>
<dbReference type="SUPFAM" id="SSF53335">
    <property type="entry name" value="S-adenosyl-L-methionine-dependent methyltransferases"/>
    <property type="match status" value="1"/>
</dbReference>
<dbReference type="STRING" id="488533.SAMN04487960_10678"/>
<gene>
    <name evidence="3" type="ORF">SAMN04487960_10678</name>
</gene>
<dbReference type="RefSeq" id="WP_091813477.1">
    <property type="nucleotide sequence ID" value="NZ_FNNE01000006.1"/>
</dbReference>
<keyword evidence="2 3" id="KW-0808">Transferase</keyword>
<name>A0A1H2YUD8_9GAMM</name>
<dbReference type="Proteomes" id="UP000199675">
    <property type="component" value="Unassembled WGS sequence"/>
</dbReference>
<accession>A0A1H2YUD8</accession>
<reference evidence="3 4" key="1">
    <citation type="submission" date="2016-10" db="EMBL/GenBank/DDBJ databases">
        <authorList>
            <person name="de Groot N.N."/>
        </authorList>
    </citation>
    <scope>NUCLEOTIDE SEQUENCE [LARGE SCALE GENOMIC DNA]</scope>
    <source>
        <strain evidence="3 4">CGMCC 1.7059</strain>
    </source>
</reference>
<dbReference type="Pfam" id="PF04072">
    <property type="entry name" value="LCM"/>
    <property type="match status" value="1"/>
</dbReference>
<dbReference type="GO" id="GO:0032259">
    <property type="term" value="P:methylation"/>
    <property type="evidence" value="ECO:0007669"/>
    <property type="project" value="UniProtKB-KW"/>
</dbReference>
<dbReference type="InterPro" id="IPR007213">
    <property type="entry name" value="Ppm1/Ppm2/Tcmp"/>
</dbReference>
<dbReference type="InterPro" id="IPR029063">
    <property type="entry name" value="SAM-dependent_MTases_sf"/>
</dbReference>
<dbReference type="EMBL" id="FNNE01000006">
    <property type="protein sequence ID" value="SDX08766.1"/>
    <property type="molecule type" value="Genomic_DNA"/>
</dbReference>
<dbReference type="PANTHER" id="PTHR43619:SF2">
    <property type="entry name" value="S-ADENOSYL-L-METHIONINE-DEPENDENT METHYLTRANSFERASES SUPERFAMILY PROTEIN"/>
    <property type="match status" value="1"/>
</dbReference>
<organism evidence="3 4">
    <name type="scientific">Marinobacter mobilis</name>
    <dbReference type="NCBI Taxonomy" id="488533"/>
    <lineage>
        <taxon>Bacteria</taxon>
        <taxon>Pseudomonadati</taxon>
        <taxon>Pseudomonadota</taxon>
        <taxon>Gammaproteobacteria</taxon>
        <taxon>Pseudomonadales</taxon>
        <taxon>Marinobacteraceae</taxon>
        <taxon>Marinobacter</taxon>
    </lineage>
</organism>
<protein>
    <submittedName>
        <fullName evidence="3">O-Methyltransferase involved in polyketide biosynthesis</fullName>
    </submittedName>
</protein>
<dbReference type="OrthoDB" id="7063113at2"/>
<dbReference type="GO" id="GO:0008168">
    <property type="term" value="F:methyltransferase activity"/>
    <property type="evidence" value="ECO:0007669"/>
    <property type="project" value="UniProtKB-KW"/>
</dbReference>
<evidence type="ECO:0000256" key="1">
    <source>
        <dbReference type="ARBA" id="ARBA00022603"/>
    </source>
</evidence>
<dbReference type="AlphaFoldDB" id="A0A1H2YUD8"/>
<keyword evidence="1 3" id="KW-0489">Methyltransferase</keyword>
<keyword evidence="4" id="KW-1185">Reference proteome</keyword>
<sequence>MSSKPTDSSGISFTALYTGAVWHRNGLSDNSLVTPQGQWLYTLMSPFEAASKTLAGGNLKTFLLQRHLIIDHLIEKRISQHGVNQVLEIACGLSPRGLHLRQRHPNLHMVEADLPDMAARKASRLASTGHLGASHQVTPVDILADDGEHALEAVMDRVLKEGPVIVVTEGLTNYFSLPVITTFWRRLATALSKRPGSYYLFDSYLMPEQPLIKGGIHLLSKVLGGMTQSQVSFHFDNDQQVMQHLQGLGFSQTQVHNPRDYYTVLPIPQSRNNPLVRVVETGFPGSASDIPS</sequence>
<dbReference type="Gene3D" id="3.40.50.150">
    <property type="entry name" value="Vaccinia Virus protein VP39"/>
    <property type="match status" value="1"/>
</dbReference>
<evidence type="ECO:0000313" key="4">
    <source>
        <dbReference type="Proteomes" id="UP000199675"/>
    </source>
</evidence>